<feature type="region of interest" description="Disordered" evidence="1">
    <location>
        <begin position="1168"/>
        <end position="1194"/>
    </location>
</feature>
<proteinExistence type="predicted"/>
<feature type="compositionally biased region" description="Acidic residues" evidence="1">
    <location>
        <begin position="52"/>
        <end position="63"/>
    </location>
</feature>
<dbReference type="EMBL" id="VSWD01000004">
    <property type="protein sequence ID" value="KAK3104804.1"/>
    <property type="molecule type" value="Genomic_DNA"/>
</dbReference>
<protein>
    <recommendedName>
        <fullName evidence="2">KY-like immunoglobulin-like domain-containing protein</fullName>
    </recommendedName>
</protein>
<name>A0AA88YG10_PINIB</name>
<evidence type="ECO:0000259" key="2">
    <source>
        <dbReference type="Pfam" id="PF23265"/>
    </source>
</evidence>
<feature type="domain" description="KY-like immunoglobulin-like" evidence="2">
    <location>
        <begin position="448"/>
        <end position="581"/>
    </location>
</feature>
<dbReference type="Proteomes" id="UP001186944">
    <property type="component" value="Unassembled WGS sequence"/>
</dbReference>
<dbReference type="InterPro" id="IPR056564">
    <property type="entry name" value="Ig-like_KY"/>
</dbReference>
<organism evidence="3 4">
    <name type="scientific">Pinctada imbricata</name>
    <name type="common">Atlantic pearl-oyster</name>
    <name type="synonym">Pinctada martensii</name>
    <dbReference type="NCBI Taxonomy" id="66713"/>
    <lineage>
        <taxon>Eukaryota</taxon>
        <taxon>Metazoa</taxon>
        <taxon>Spiralia</taxon>
        <taxon>Lophotrochozoa</taxon>
        <taxon>Mollusca</taxon>
        <taxon>Bivalvia</taxon>
        <taxon>Autobranchia</taxon>
        <taxon>Pteriomorphia</taxon>
        <taxon>Pterioida</taxon>
        <taxon>Pterioidea</taxon>
        <taxon>Pteriidae</taxon>
        <taxon>Pinctada</taxon>
    </lineage>
</organism>
<dbReference type="SUPFAM" id="SSF54001">
    <property type="entry name" value="Cysteine proteinases"/>
    <property type="match status" value="1"/>
</dbReference>
<dbReference type="Gene3D" id="1.20.920.60">
    <property type="match status" value="1"/>
</dbReference>
<dbReference type="PANTHER" id="PTHR47020">
    <property type="entry name" value="HILLARIN"/>
    <property type="match status" value="1"/>
</dbReference>
<gene>
    <name evidence="3" type="ORF">FSP39_010451</name>
</gene>
<sequence>MDLAPEPPKTTSQVSFMLDTPSPVNAPSPGVGTPSPGPDISTSTPSDRDDFGPPDDDIEDIDDIGPAPPPNGYVTDNYFSSLGAGALRPSTADTDIDSIPLPEGFGNKKFNPEQAVCGMKSEKDAVPFWKKHNPLIGGSAKGGKGKGGKGFATAGPVISADTTREKQLMPGGEMVEIRNGKRFTTRQGRSTPFPEEEVIERISQMDRKNPKVQFATMKYTRKAKFSETYRLWTTDMHLLTELPPPHPPFTRKIEIFDPAGFKRADKKYYRVPKKVVNYPLSEMVDHLTKKCRDDISKVRAIYVWLTSLNVPKLTLPIKPTRECTCINYIEKIKKKKCNYAELISHMCNLAGLPCVVIHGYLKGSSYEIGEPLNPDTHYGEWNAVLVDNSWRLINAYWGACSVGSDIDESDITTYRTDENFFLTDPDQLAYSHYPTESKWQLLDPPMTLEEFETKAYLKERFFELEMRVLSHPRCEVQVENGHMELLFGINPARIKNYRFMTLVYMNQSKGFTLLYDDENRYQQDFMCFPNKGSVKFKIRFPKPGNYRVEIVGKDITIDQPKYDYDWIAIYKIKVNTGPVKYSAFPKCAEAGWGNHDALKEVGLAPATKLENACVMADDGYCRIAFKFESSKGRECNLTYKLVDVNRGLDEVKIEKGGFQTFQDEEFLLKLHVPTGDEIAFCCFTEVEDDTYGTIEKNLCNYLIMSVQARQLDQATNAIVSEGRNILDDALHFKQIELIERAVDLIETRRHEGHMLKQLNEAKELAVRLKKVTQLMHDVLALNQKLVAELRSYQQPLPEVHDIMKATFLLLGNFEEETRITGITAEVKKRKADMLDKTKPRISSDPKKQLSSRMSRSVEVEFEEEPDEVLKDAIRFKQLELIERAIDLVETRRHEGHMQKELNEAKRLARRLRKVSKLMHDVLALNQIVITEISAYSTPPQAVHDTMKATFLLLGNYESETKIEITYRISWRSSYSSNHHCDSNTIADDDINDGEGSLICRTCSPQETIGRMNYKCTDFSEIDDWTTGINSIIFDYGSRTEFYIGYSSSAWISLQYGGSAWSVMTLVKTSVRNDTQIRNTSPITSMQPITRLSLNCKYQIKIPVNDIDGDFIRCRWAESSIYPVNECGGVCDALPGSNLTEETCELHYTANEAGYFAVAIQIEDFISSSSTTPLSSDKTETETTDSTTTPAMTTWEPTFNLGTQILDSTTSSMASTPGLTEIETTDPTKTTVLTTCKLKKILTKISTALTIEHKIKHRRTPSKPEVGPGAREE</sequence>
<keyword evidence="4" id="KW-1185">Reference proteome</keyword>
<evidence type="ECO:0000256" key="1">
    <source>
        <dbReference type="SAM" id="MobiDB-lite"/>
    </source>
</evidence>
<dbReference type="Gene3D" id="1.20.920.20">
    <property type="match status" value="1"/>
</dbReference>
<evidence type="ECO:0000313" key="4">
    <source>
        <dbReference type="Proteomes" id="UP001186944"/>
    </source>
</evidence>
<dbReference type="Pfam" id="PF23265">
    <property type="entry name" value="Ig-like_KY"/>
    <property type="match status" value="1"/>
</dbReference>
<accession>A0AA88YG10</accession>
<feature type="region of interest" description="Disordered" evidence="1">
    <location>
        <begin position="1"/>
        <end position="73"/>
    </location>
</feature>
<comment type="caution">
    <text evidence="3">The sequence shown here is derived from an EMBL/GenBank/DDBJ whole genome shotgun (WGS) entry which is preliminary data.</text>
</comment>
<dbReference type="PANTHER" id="PTHR47020:SF1">
    <property type="entry name" value="HILLARIN"/>
    <property type="match status" value="1"/>
</dbReference>
<feature type="compositionally biased region" description="Low complexity" evidence="1">
    <location>
        <begin position="1183"/>
        <end position="1194"/>
    </location>
</feature>
<evidence type="ECO:0000313" key="3">
    <source>
        <dbReference type="EMBL" id="KAK3104804.1"/>
    </source>
</evidence>
<dbReference type="InterPro" id="IPR038765">
    <property type="entry name" value="Papain-like_cys_pep_sf"/>
</dbReference>
<dbReference type="AlphaFoldDB" id="A0AA88YG10"/>
<dbReference type="InterPro" id="IPR053041">
    <property type="entry name" value="Transglut-like_Superfamily_Mod"/>
</dbReference>
<reference evidence="3" key="1">
    <citation type="submission" date="2019-08" db="EMBL/GenBank/DDBJ databases">
        <title>The improved chromosome-level genome for the pearl oyster Pinctada fucata martensii using PacBio sequencing and Hi-C.</title>
        <authorList>
            <person name="Zheng Z."/>
        </authorList>
    </citation>
    <scope>NUCLEOTIDE SEQUENCE</scope>
    <source>
        <strain evidence="3">ZZ-2019</strain>
        <tissue evidence="3">Adductor muscle</tissue>
    </source>
</reference>